<evidence type="ECO:0000313" key="6">
    <source>
        <dbReference type="EMBL" id="KAE9164825.1"/>
    </source>
</evidence>
<dbReference type="EMBL" id="QXGF01004659">
    <property type="protein sequence ID" value="KAE8919478.1"/>
    <property type="molecule type" value="Genomic_DNA"/>
</dbReference>
<name>A0A6A3H2W3_9STRA</name>
<reference evidence="17 18" key="1">
    <citation type="submission" date="2018-09" db="EMBL/GenBank/DDBJ databases">
        <title>Genomic investigation of the strawberry pathogen Phytophthora fragariae indicates pathogenicity is determined by transcriptional variation in three key races.</title>
        <authorList>
            <person name="Adams T.M."/>
            <person name="Armitage A.D."/>
            <person name="Sobczyk M.K."/>
            <person name="Bates H.J."/>
            <person name="Dunwell J.M."/>
            <person name="Nellist C.F."/>
            <person name="Harrison R.J."/>
        </authorList>
    </citation>
    <scope>NUCLEOTIDE SEQUENCE [LARGE SCALE GENOMIC DNA]</scope>
    <source>
        <strain evidence="9 13">A4</strain>
        <strain evidence="8 14">BC-1</strain>
        <strain evidence="7 18">BC-23</strain>
        <strain evidence="6 12">NOV-27</strain>
        <strain evidence="5 15">NOV-5</strain>
        <strain evidence="4 16">NOV-71</strain>
        <strain evidence="10 19">NOV-77</strain>
        <strain evidence="1 11">NOV-9</strain>
        <strain evidence="3 20">ONT-3</strain>
        <strain evidence="2 17">SCRP245</strain>
    </source>
</reference>
<dbReference type="Proteomes" id="UP000433483">
    <property type="component" value="Unassembled WGS sequence"/>
</dbReference>
<evidence type="ECO:0000313" key="19">
    <source>
        <dbReference type="Proteomes" id="UP000486351"/>
    </source>
</evidence>
<dbReference type="Proteomes" id="UP000440367">
    <property type="component" value="Unassembled WGS sequence"/>
</dbReference>
<evidence type="ECO:0000313" key="13">
    <source>
        <dbReference type="Proteomes" id="UP000437068"/>
    </source>
</evidence>
<dbReference type="EMBL" id="QXGD01004576">
    <property type="protein sequence ID" value="KAE9169863.1"/>
    <property type="molecule type" value="Genomic_DNA"/>
</dbReference>
<dbReference type="EMBL" id="QXFY01004563">
    <property type="protein sequence ID" value="KAE9276688.1"/>
    <property type="molecule type" value="Genomic_DNA"/>
</dbReference>
<evidence type="ECO:0000313" key="20">
    <source>
        <dbReference type="Proteomes" id="UP000488956"/>
    </source>
</evidence>
<evidence type="ECO:0000313" key="11">
    <source>
        <dbReference type="Proteomes" id="UP000429523"/>
    </source>
</evidence>
<comment type="caution">
    <text evidence="2">The sequence shown here is derived from an EMBL/GenBank/DDBJ whole genome shotgun (WGS) entry which is preliminary data.</text>
</comment>
<keyword evidence="12" id="KW-1185">Reference proteome</keyword>
<dbReference type="Proteomes" id="UP000437068">
    <property type="component" value="Unassembled WGS sequence"/>
</dbReference>
<evidence type="ECO:0000313" key="7">
    <source>
        <dbReference type="EMBL" id="KAE9167156.1"/>
    </source>
</evidence>
<evidence type="ECO:0000313" key="18">
    <source>
        <dbReference type="Proteomes" id="UP000476176"/>
    </source>
</evidence>
<dbReference type="EMBL" id="QXGB01004848">
    <property type="protein sequence ID" value="KAE9164825.1"/>
    <property type="molecule type" value="Genomic_DNA"/>
</dbReference>
<evidence type="ECO:0000313" key="12">
    <source>
        <dbReference type="Proteomes" id="UP000433483"/>
    </source>
</evidence>
<organism evidence="2 17">
    <name type="scientific">Phytophthora fragariae</name>
    <dbReference type="NCBI Taxonomy" id="53985"/>
    <lineage>
        <taxon>Eukaryota</taxon>
        <taxon>Sar</taxon>
        <taxon>Stramenopiles</taxon>
        <taxon>Oomycota</taxon>
        <taxon>Peronosporomycetes</taxon>
        <taxon>Peronosporales</taxon>
        <taxon>Peronosporaceae</taxon>
        <taxon>Phytophthora</taxon>
    </lineage>
</organism>
<evidence type="ECO:0000313" key="17">
    <source>
        <dbReference type="Proteomes" id="UP000460718"/>
    </source>
</evidence>
<dbReference type="Proteomes" id="UP000476176">
    <property type="component" value="Unassembled WGS sequence"/>
</dbReference>
<evidence type="ECO:0000313" key="14">
    <source>
        <dbReference type="Proteomes" id="UP000440367"/>
    </source>
</evidence>
<dbReference type="EMBL" id="QXGE01005053">
    <property type="protein sequence ID" value="KAE9268633.1"/>
    <property type="molecule type" value="Genomic_DNA"/>
</dbReference>
<dbReference type="Proteomes" id="UP000440732">
    <property type="component" value="Unassembled WGS sequence"/>
</dbReference>
<dbReference type="Proteomes" id="UP000486351">
    <property type="component" value="Unassembled WGS sequence"/>
</dbReference>
<dbReference type="EMBL" id="QXFW01004989">
    <property type="protein sequence ID" value="KAE8963567.1"/>
    <property type="molecule type" value="Genomic_DNA"/>
</dbReference>
<evidence type="ECO:0000313" key="10">
    <source>
        <dbReference type="EMBL" id="KAE9276688.1"/>
    </source>
</evidence>
<dbReference type="Proteomes" id="UP000488956">
    <property type="component" value="Unassembled WGS sequence"/>
</dbReference>
<evidence type="ECO:0000313" key="4">
    <source>
        <dbReference type="EMBL" id="KAE9063111.1"/>
    </source>
</evidence>
<evidence type="ECO:0000313" key="2">
    <source>
        <dbReference type="EMBL" id="KAE8963567.1"/>
    </source>
</evidence>
<dbReference type="Proteomes" id="UP000429523">
    <property type="component" value="Unassembled WGS sequence"/>
</dbReference>
<evidence type="ECO:0000313" key="5">
    <source>
        <dbReference type="EMBL" id="KAE9069370.1"/>
    </source>
</evidence>
<evidence type="ECO:0000313" key="16">
    <source>
        <dbReference type="Proteomes" id="UP000441208"/>
    </source>
</evidence>
<evidence type="ECO:0000313" key="8">
    <source>
        <dbReference type="EMBL" id="KAE9169863.1"/>
    </source>
</evidence>
<evidence type="ECO:0000313" key="9">
    <source>
        <dbReference type="EMBL" id="KAE9268633.1"/>
    </source>
</evidence>
<dbReference type="AlphaFoldDB" id="A0A6A3H2W3"/>
<accession>A0A6A3H2W3</accession>
<dbReference type="EMBL" id="QXGA01005040">
    <property type="protein sequence ID" value="KAE9069370.1"/>
    <property type="molecule type" value="Genomic_DNA"/>
</dbReference>
<gene>
    <name evidence="9" type="ORF">PF001_g29575</name>
    <name evidence="8" type="ORF">PF002_g30243</name>
    <name evidence="7" type="ORF">PF004_g28919</name>
    <name evidence="6" type="ORF">PF005_g29860</name>
    <name evidence="5" type="ORF">PF006_g29590</name>
    <name evidence="4" type="ORF">PF007_g29659</name>
    <name evidence="10" type="ORF">PF008_g29036</name>
    <name evidence="1" type="ORF">PF009_g30215</name>
    <name evidence="3" type="ORF">PF010_g29516</name>
    <name evidence="2" type="ORF">PF011_g28981</name>
</gene>
<protein>
    <submittedName>
        <fullName evidence="2">Uncharacterized protein</fullName>
    </submittedName>
</protein>
<dbReference type="Proteomes" id="UP000441208">
    <property type="component" value="Unassembled WGS sequence"/>
</dbReference>
<dbReference type="Proteomes" id="UP000460718">
    <property type="component" value="Unassembled WGS sequence"/>
</dbReference>
<dbReference type="EMBL" id="QXFX01004971">
    <property type="protein sequence ID" value="KAE9062162.1"/>
    <property type="molecule type" value="Genomic_DNA"/>
</dbReference>
<evidence type="ECO:0000313" key="3">
    <source>
        <dbReference type="EMBL" id="KAE9062162.1"/>
    </source>
</evidence>
<dbReference type="EMBL" id="QXFZ01004745">
    <property type="protein sequence ID" value="KAE9063111.1"/>
    <property type="molecule type" value="Genomic_DNA"/>
</dbReference>
<sequence length="42" mass="4557">MLTDDEVRFVQAGYPNLCCKAGLKQRAKAIFAAAVRMQEAAA</sequence>
<proteinExistence type="predicted"/>
<evidence type="ECO:0000313" key="1">
    <source>
        <dbReference type="EMBL" id="KAE8919478.1"/>
    </source>
</evidence>
<dbReference type="EMBL" id="QXGC01004934">
    <property type="protein sequence ID" value="KAE9167156.1"/>
    <property type="molecule type" value="Genomic_DNA"/>
</dbReference>
<evidence type="ECO:0000313" key="15">
    <source>
        <dbReference type="Proteomes" id="UP000440732"/>
    </source>
</evidence>